<evidence type="ECO:0000313" key="3">
    <source>
        <dbReference type="Proteomes" id="UP000319818"/>
    </source>
</evidence>
<dbReference type="InterPro" id="IPR005135">
    <property type="entry name" value="Endo/exonuclease/phosphatase"/>
</dbReference>
<evidence type="ECO:0000259" key="1">
    <source>
        <dbReference type="Pfam" id="PF03372"/>
    </source>
</evidence>
<feature type="domain" description="Endonuclease/exonuclease/phosphatase" evidence="1">
    <location>
        <begin position="111"/>
        <end position="318"/>
    </location>
</feature>
<dbReference type="Gene3D" id="3.60.10.10">
    <property type="entry name" value="Endonuclease/exonuclease/phosphatase"/>
    <property type="match status" value="1"/>
</dbReference>
<protein>
    <submittedName>
        <fullName evidence="2">Endonuclease/exonuclease/phosphatase (EEP) superfamily protein YafD</fullName>
    </submittedName>
</protein>
<accession>A0A543FUD6</accession>
<keyword evidence="3" id="KW-1185">Reference proteome</keyword>
<evidence type="ECO:0000313" key="2">
    <source>
        <dbReference type="EMBL" id="TQM37426.1"/>
    </source>
</evidence>
<keyword evidence="2" id="KW-0540">Nuclease</keyword>
<name>A0A543FUD6_9PSEU</name>
<dbReference type="InterPro" id="IPR036691">
    <property type="entry name" value="Endo/exonu/phosph_ase_sf"/>
</dbReference>
<keyword evidence="2" id="KW-0269">Exonuclease</keyword>
<sequence>MRHSMALVPLVTALVRPLVPRSLRPRVAEKVYTAQLLAQGGPATFAAVVQAWRPHVAASALVGAAVLATGRRTRSLAAGLAAAGLAAGAPVVHRAARRPGATPGPGDVTVLTANVWHGQADSGALAAVVADERPDFVVLPEAGADFRDKLMPLLAGLGYRAWVASGGRHRDGHDVVLLVGEGAGDVRVQPGRGLRLPHLEVTGGILGARTLYAVHPTAPMSRSSTAWWHDELALIGSWCAGPVEPLVAGDFNATFDHPALRAALGRCRSAADGTGRGLVGTFPAGVPRWLGIQIDHVLVPAAAVTTRFDVLDLAGTDHRAVLARVRLPG</sequence>
<dbReference type="Pfam" id="PF03372">
    <property type="entry name" value="Exo_endo_phos"/>
    <property type="match status" value="1"/>
</dbReference>
<dbReference type="EMBL" id="VFPH01000002">
    <property type="protein sequence ID" value="TQM37426.1"/>
    <property type="molecule type" value="Genomic_DNA"/>
</dbReference>
<dbReference type="GO" id="GO:0004519">
    <property type="term" value="F:endonuclease activity"/>
    <property type="evidence" value="ECO:0007669"/>
    <property type="project" value="UniProtKB-KW"/>
</dbReference>
<organism evidence="2 3">
    <name type="scientific">Pseudonocardia cypriaca</name>
    <dbReference type="NCBI Taxonomy" id="882449"/>
    <lineage>
        <taxon>Bacteria</taxon>
        <taxon>Bacillati</taxon>
        <taxon>Actinomycetota</taxon>
        <taxon>Actinomycetes</taxon>
        <taxon>Pseudonocardiales</taxon>
        <taxon>Pseudonocardiaceae</taxon>
        <taxon>Pseudonocardia</taxon>
    </lineage>
</organism>
<dbReference type="Proteomes" id="UP000319818">
    <property type="component" value="Unassembled WGS sequence"/>
</dbReference>
<gene>
    <name evidence="2" type="ORF">FB388_4635</name>
</gene>
<keyword evidence="2" id="KW-0378">Hydrolase</keyword>
<keyword evidence="2" id="KW-0255">Endonuclease</keyword>
<dbReference type="SUPFAM" id="SSF56219">
    <property type="entry name" value="DNase I-like"/>
    <property type="match status" value="1"/>
</dbReference>
<reference evidence="2 3" key="1">
    <citation type="submission" date="2019-06" db="EMBL/GenBank/DDBJ databases">
        <title>Sequencing the genomes of 1000 actinobacteria strains.</title>
        <authorList>
            <person name="Klenk H.-P."/>
        </authorList>
    </citation>
    <scope>NUCLEOTIDE SEQUENCE [LARGE SCALE GENOMIC DNA]</scope>
    <source>
        <strain evidence="2 3">DSM 45511</strain>
    </source>
</reference>
<dbReference type="GO" id="GO:0004527">
    <property type="term" value="F:exonuclease activity"/>
    <property type="evidence" value="ECO:0007669"/>
    <property type="project" value="UniProtKB-KW"/>
</dbReference>
<comment type="caution">
    <text evidence="2">The sequence shown here is derived from an EMBL/GenBank/DDBJ whole genome shotgun (WGS) entry which is preliminary data.</text>
</comment>
<proteinExistence type="predicted"/>
<dbReference type="AlphaFoldDB" id="A0A543FUD6"/>